<dbReference type="EMBL" id="VIGI01000004">
    <property type="protein sequence ID" value="KAB8301242.1"/>
    <property type="molecule type" value="Genomic_DNA"/>
</dbReference>
<feature type="region of interest" description="Disordered" evidence="1">
    <location>
        <begin position="1"/>
        <end position="31"/>
    </location>
</feature>
<dbReference type="GO" id="GO:0005783">
    <property type="term" value="C:endoplasmic reticulum"/>
    <property type="evidence" value="ECO:0007669"/>
    <property type="project" value="InterPro"/>
</dbReference>
<dbReference type="Pfam" id="PF10032">
    <property type="entry name" value="Pho88"/>
    <property type="match status" value="1"/>
</dbReference>
<protein>
    <recommendedName>
        <fullName evidence="5">Inorganic phosphate transporter Pho88</fullName>
    </recommendedName>
</protein>
<keyword evidence="2" id="KW-1133">Transmembrane helix</keyword>
<comment type="caution">
    <text evidence="3">The sequence shown here is derived from an EMBL/GenBank/DDBJ whole genome shotgun (WGS) entry which is preliminary data.</text>
</comment>
<feature type="region of interest" description="Disordered" evidence="1">
    <location>
        <begin position="404"/>
        <end position="434"/>
    </location>
</feature>
<keyword evidence="2" id="KW-0472">Membrane</keyword>
<keyword evidence="4" id="KW-1185">Reference proteome</keyword>
<dbReference type="AlphaFoldDB" id="A0A5N6KE19"/>
<feature type="transmembrane region" description="Helical" evidence="2">
    <location>
        <begin position="279"/>
        <end position="298"/>
    </location>
</feature>
<dbReference type="GO" id="GO:0005739">
    <property type="term" value="C:mitochondrion"/>
    <property type="evidence" value="ECO:0007669"/>
    <property type="project" value="TreeGrafter"/>
</dbReference>
<feature type="transmembrane region" description="Helical" evidence="2">
    <location>
        <begin position="240"/>
        <end position="259"/>
    </location>
</feature>
<keyword evidence="2" id="KW-0812">Transmembrane</keyword>
<dbReference type="InterPro" id="IPR012098">
    <property type="entry name" value="SND3_fun"/>
</dbReference>
<dbReference type="PANTHER" id="PTHR28112">
    <property type="entry name" value="SRP-INDEPENDENT TARGETING PROTEIN 3"/>
    <property type="match status" value="1"/>
</dbReference>
<evidence type="ECO:0000256" key="2">
    <source>
        <dbReference type="SAM" id="Phobius"/>
    </source>
</evidence>
<proteinExistence type="predicted"/>
<dbReference type="OrthoDB" id="18139at2759"/>
<dbReference type="Proteomes" id="UP000326757">
    <property type="component" value="Unassembled WGS sequence"/>
</dbReference>
<evidence type="ECO:0000313" key="4">
    <source>
        <dbReference type="Proteomes" id="UP000326757"/>
    </source>
</evidence>
<accession>A0A5N6KE19</accession>
<feature type="compositionally biased region" description="Polar residues" evidence="1">
    <location>
        <begin position="13"/>
        <end position="24"/>
    </location>
</feature>
<organism evidence="3 4">
    <name type="scientific">Monilinia laxa</name>
    <name type="common">Brown rot fungus</name>
    <name type="synonym">Sclerotinia laxa</name>
    <dbReference type="NCBI Taxonomy" id="61186"/>
    <lineage>
        <taxon>Eukaryota</taxon>
        <taxon>Fungi</taxon>
        <taxon>Dikarya</taxon>
        <taxon>Ascomycota</taxon>
        <taxon>Pezizomycotina</taxon>
        <taxon>Leotiomycetes</taxon>
        <taxon>Helotiales</taxon>
        <taxon>Sclerotiniaceae</taxon>
        <taxon>Monilinia</taxon>
    </lineage>
</organism>
<reference evidence="3 4" key="1">
    <citation type="submission" date="2019-06" db="EMBL/GenBank/DDBJ databases">
        <title>Genome Sequence of the Brown Rot Fungal Pathogen Monilinia laxa.</title>
        <authorList>
            <person name="De Miccolis Angelini R.M."/>
            <person name="Landi L."/>
            <person name="Abate D."/>
            <person name="Pollastro S."/>
            <person name="Romanazzi G."/>
            <person name="Faretra F."/>
        </authorList>
    </citation>
    <scope>NUCLEOTIDE SEQUENCE [LARGE SCALE GENOMIC DNA]</scope>
    <source>
        <strain evidence="3 4">Mlax316</strain>
    </source>
</reference>
<gene>
    <name evidence="3" type="ORF">EYC80_003129</name>
</gene>
<feature type="transmembrane region" description="Helical" evidence="2">
    <location>
        <begin position="338"/>
        <end position="357"/>
    </location>
</feature>
<sequence>MSLGSDTRRAFKASTTSIKTTQTPGPDKKARTTFSQIPQRYIHHVEFQDKGGNTVSDCVRSDDTPPWEILPVKKDTSRLKPQESTGARLVDISTLVSDHPVTKRNADTPERLEDEIQYRLLLRSSSTQNLVQELEARCILGPPLLIVTNIFFHSSKFISLGFICQFVIGFYKIFQNIIKSNPSAQLISLLIIILSRSNQLTLLPPLRHHHHLIATPYKKHTKWLSVLKCMYFPDLPPSHWVPLLTTSIRTNLIIILGMMQVSKRVPLEDPNVLNIVRGIYILSNIIIAGVYAYTQYLINKKKDMTTLKYVEQPQMGSAEEPKLVTTTVHKYDSDQMKALYKAQLMGVGMMAVMHLYFKYTNPLMIQSIIPLKGAFEGNEVKIHLFGQAAAGDLKRPFKAPAGLMSSLQGGAAPTQDKKSIEAAEKAGRGGVKDE</sequence>
<evidence type="ECO:0000256" key="1">
    <source>
        <dbReference type="SAM" id="MobiDB-lite"/>
    </source>
</evidence>
<dbReference type="PANTHER" id="PTHR28112:SF1">
    <property type="entry name" value="SRP-INDEPENDENT TARGETING PROTEIN 3"/>
    <property type="match status" value="1"/>
</dbReference>
<feature type="compositionally biased region" description="Basic and acidic residues" evidence="1">
    <location>
        <begin position="415"/>
        <end position="434"/>
    </location>
</feature>
<evidence type="ECO:0000313" key="3">
    <source>
        <dbReference type="EMBL" id="KAB8301242.1"/>
    </source>
</evidence>
<feature type="transmembrane region" description="Helical" evidence="2">
    <location>
        <begin position="157"/>
        <end position="174"/>
    </location>
</feature>
<evidence type="ECO:0008006" key="5">
    <source>
        <dbReference type="Google" id="ProtNLM"/>
    </source>
</evidence>
<name>A0A5N6KE19_MONLA</name>
<dbReference type="GO" id="GO:0045047">
    <property type="term" value="P:protein targeting to ER"/>
    <property type="evidence" value="ECO:0007669"/>
    <property type="project" value="InterPro"/>
</dbReference>